<evidence type="ECO:0000256" key="9">
    <source>
        <dbReference type="SAM" id="Phobius"/>
    </source>
</evidence>
<keyword evidence="8 9" id="KW-0472">Membrane</keyword>
<comment type="caution">
    <text evidence="11">The sequence shown here is derived from an EMBL/GenBank/DDBJ whole genome shotgun (WGS) entry which is preliminary data.</text>
</comment>
<keyword evidence="6" id="KW-0256">Endoplasmic reticulum</keyword>
<sequence length="313" mass="36298">MSVALFLLFCLSSKLGFVHSNHKLDNSSKYDQLVVMAGKSPFITLDTRKFEYFTSGSERNYSVIVYFKLSGYNIPPFFSILNNNLQTIADSSRQPVNYHITNVFFAKIVDNQLTAEFCNKFKFPFAPIIVHFPPNGQTTRKDFYDFRRNDGSIEQINFWVKFRIGAEIQIVKPLSYIKIGLFIQFLAYLYFIYSRWGNQIKIIHKRKFWGAILMILLALLQAGFMFVYINDPPFMTEYGNKVKLISDHERSQHGVEVFIVASLYCSIAYCLIELNNLTTKKYNGKSLVFHLALLVGFVFALIRIAHFKAPWII</sequence>
<dbReference type="PANTHER" id="PTHR12692:SF0">
    <property type="entry name" value="GH11935P"/>
    <property type="match status" value="1"/>
</dbReference>
<evidence type="ECO:0000256" key="5">
    <source>
        <dbReference type="ARBA" id="ARBA00022729"/>
    </source>
</evidence>
<gene>
    <name evidence="11" type="ORF">RF11_03072</name>
</gene>
<dbReference type="GO" id="GO:0018279">
    <property type="term" value="P:protein N-linked glycosylation via asparagine"/>
    <property type="evidence" value="ECO:0007669"/>
    <property type="project" value="TreeGrafter"/>
</dbReference>
<comment type="function">
    <text evidence="1">Subunit of the oligosaccharyl transferase (OST) complex that catalyzes the initial transfer of a defined glycan (Glc(3)Man(9)GlcNAc(2) in eukaryotes) from the lipid carrier dolichol-pyrophosphate to an asparagine residue within an Asn-X-Ser/Thr consensus motif in nascent polypeptide chains, the first step in protein N-glycosylation. N-glycosylation occurs cotranslationally and the complex associates with the Sec61 complex at the channel-forming translocon complex that mediates protein translocation across the endoplasmic reticulum (ER). All subunits are required for a maximal enzyme activity.</text>
</comment>
<organism evidence="11 12">
    <name type="scientific">Thelohanellus kitauei</name>
    <name type="common">Myxosporean</name>
    <dbReference type="NCBI Taxonomy" id="669202"/>
    <lineage>
        <taxon>Eukaryota</taxon>
        <taxon>Metazoa</taxon>
        <taxon>Cnidaria</taxon>
        <taxon>Myxozoa</taxon>
        <taxon>Myxosporea</taxon>
        <taxon>Bivalvulida</taxon>
        <taxon>Platysporina</taxon>
        <taxon>Myxobolidae</taxon>
        <taxon>Thelohanellus</taxon>
    </lineage>
</organism>
<dbReference type="OMA" id="IFQQMNL"/>
<evidence type="ECO:0000256" key="6">
    <source>
        <dbReference type="ARBA" id="ARBA00022824"/>
    </source>
</evidence>
<evidence type="ECO:0000256" key="2">
    <source>
        <dbReference type="ARBA" id="ARBA00004477"/>
    </source>
</evidence>
<dbReference type="GO" id="GO:0008250">
    <property type="term" value="C:oligosaccharyltransferase complex"/>
    <property type="evidence" value="ECO:0007669"/>
    <property type="project" value="TreeGrafter"/>
</dbReference>
<dbReference type="Proteomes" id="UP000031668">
    <property type="component" value="Unassembled WGS sequence"/>
</dbReference>
<reference evidence="11 12" key="1">
    <citation type="journal article" date="2014" name="Genome Biol. Evol.">
        <title>The genome of the myxosporean Thelohanellus kitauei shows adaptations to nutrient acquisition within its fish host.</title>
        <authorList>
            <person name="Yang Y."/>
            <person name="Xiong J."/>
            <person name="Zhou Z."/>
            <person name="Huo F."/>
            <person name="Miao W."/>
            <person name="Ran C."/>
            <person name="Liu Y."/>
            <person name="Zhang J."/>
            <person name="Feng J."/>
            <person name="Wang M."/>
            <person name="Wang M."/>
            <person name="Wang L."/>
            <person name="Yao B."/>
        </authorList>
    </citation>
    <scope>NUCLEOTIDE SEQUENCE [LARGE SCALE GENOMIC DNA]</scope>
    <source>
        <strain evidence="11">Wuqing</strain>
    </source>
</reference>
<evidence type="ECO:0000256" key="4">
    <source>
        <dbReference type="ARBA" id="ARBA00022692"/>
    </source>
</evidence>
<evidence type="ECO:0000256" key="8">
    <source>
        <dbReference type="ARBA" id="ARBA00023136"/>
    </source>
</evidence>
<feature type="transmembrane region" description="Helical" evidence="9">
    <location>
        <begin position="287"/>
        <end position="306"/>
    </location>
</feature>
<dbReference type="Pfam" id="PF04756">
    <property type="entry name" value="OST3_OST6"/>
    <property type="match status" value="1"/>
</dbReference>
<evidence type="ECO:0000313" key="12">
    <source>
        <dbReference type="Proteomes" id="UP000031668"/>
    </source>
</evidence>
<feature type="transmembrane region" description="Helical" evidence="9">
    <location>
        <begin position="176"/>
        <end position="196"/>
    </location>
</feature>
<feature type="chain" id="PRO_5002163546" evidence="10">
    <location>
        <begin position="21"/>
        <end position="313"/>
    </location>
</feature>
<dbReference type="InterPro" id="IPR021149">
    <property type="entry name" value="OligosaccharylTrfase_OST3/OST6"/>
</dbReference>
<dbReference type="PANTHER" id="PTHR12692">
    <property type="entry name" value="DOLICHYL-DIPHOSPHOOLIGOSACCHARIDE--PROTEIN GLYCOSYLTRANSFERASE-RELATED"/>
    <property type="match status" value="1"/>
</dbReference>
<dbReference type="AlphaFoldDB" id="A0A0C2JYX2"/>
<evidence type="ECO:0000313" key="11">
    <source>
        <dbReference type="EMBL" id="KII74793.1"/>
    </source>
</evidence>
<evidence type="ECO:0000256" key="3">
    <source>
        <dbReference type="ARBA" id="ARBA00009561"/>
    </source>
</evidence>
<feature type="transmembrane region" description="Helical" evidence="9">
    <location>
        <begin position="257"/>
        <end position="275"/>
    </location>
</feature>
<dbReference type="EMBL" id="JWZT01000253">
    <property type="protein sequence ID" value="KII74793.1"/>
    <property type="molecule type" value="Genomic_DNA"/>
</dbReference>
<evidence type="ECO:0000256" key="10">
    <source>
        <dbReference type="SAM" id="SignalP"/>
    </source>
</evidence>
<keyword evidence="12" id="KW-1185">Reference proteome</keyword>
<keyword evidence="4 9" id="KW-0812">Transmembrane</keyword>
<keyword evidence="7 9" id="KW-1133">Transmembrane helix</keyword>
<accession>A0A0C2JYX2</accession>
<comment type="subcellular location">
    <subcellularLocation>
        <location evidence="2">Endoplasmic reticulum membrane</location>
        <topology evidence="2">Multi-pass membrane protein</topology>
    </subcellularLocation>
</comment>
<dbReference type="Gene3D" id="3.40.30.10">
    <property type="entry name" value="Glutaredoxin"/>
    <property type="match status" value="1"/>
</dbReference>
<keyword evidence="5 10" id="KW-0732">Signal</keyword>
<protein>
    <submittedName>
        <fullName evidence="11">Magnesium transporter protein 1</fullName>
    </submittedName>
</protein>
<evidence type="ECO:0000256" key="7">
    <source>
        <dbReference type="ARBA" id="ARBA00022989"/>
    </source>
</evidence>
<feature type="transmembrane region" description="Helical" evidence="9">
    <location>
        <begin position="208"/>
        <end position="229"/>
    </location>
</feature>
<evidence type="ECO:0000256" key="1">
    <source>
        <dbReference type="ARBA" id="ARBA00002791"/>
    </source>
</evidence>
<feature type="signal peptide" evidence="10">
    <location>
        <begin position="1"/>
        <end position="20"/>
    </location>
</feature>
<name>A0A0C2JYX2_THEKT</name>
<comment type="similarity">
    <text evidence="3">Belongs to the OST3/OST6 family.</text>
</comment>
<proteinExistence type="inferred from homology"/>